<reference evidence="1" key="1">
    <citation type="journal article" date="2020" name="Nature">
        <title>Giant virus diversity and host interactions through global metagenomics.</title>
        <authorList>
            <person name="Schulz F."/>
            <person name="Roux S."/>
            <person name="Paez-Espino D."/>
            <person name="Jungbluth S."/>
            <person name="Walsh D.A."/>
            <person name="Denef V.J."/>
            <person name="McMahon K.D."/>
            <person name="Konstantinidis K.T."/>
            <person name="Eloe-Fadrosh E.A."/>
            <person name="Kyrpides N.C."/>
            <person name="Woyke T."/>
        </authorList>
    </citation>
    <scope>NUCLEOTIDE SEQUENCE</scope>
    <source>
        <strain evidence="1">GVMAG-S-3300012000-53</strain>
    </source>
</reference>
<proteinExistence type="predicted"/>
<name>A0A6C0KJU0_9ZZZZ</name>
<dbReference type="EMBL" id="MN740886">
    <property type="protein sequence ID" value="QHU16588.1"/>
    <property type="molecule type" value="Genomic_DNA"/>
</dbReference>
<sequence>MSNEMITAKIPLENMKNIQMDRKQFQKMMFITNALEEGWSVKKRNDKYIFTKKHENQRKIFQETYLEEFIIQHSQQPASCTANH</sequence>
<dbReference type="AlphaFoldDB" id="A0A6C0KJU0"/>
<protein>
    <submittedName>
        <fullName evidence="1">Uncharacterized protein</fullName>
    </submittedName>
</protein>
<accession>A0A6C0KJU0</accession>
<organism evidence="1">
    <name type="scientific">viral metagenome</name>
    <dbReference type="NCBI Taxonomy" id="1070528"/>
    <lineage>
        <taxon>unclassified sequences</taxon>
        <taxon>metagenomes</taxon>
        <taxon>organismal metagenomes</taxon>
    </lineage>
</organism>
<evidence type="ECO:0000313" key="1">
    <source>
        <dbReference type="EMBL" id="QHU16588.1"/>
    </source>
</evidence>